<dbReference type="PANTHER" id="PTHR36194:SF1">
    <property type="entry name" value="S-LAYER-LIKE PROTEIN"/>
    <property type="match status" value="1"/>
</dbReference>
<organism evidence="4 5">
    <name type="scientific">Sediminihaliea albiluteola</name>
    <dbReference type="NCBI Taxonomy" id="2758564"/>
    <lineage>
        <taxon>Bacteria</taxon>
        <taxon>Pseudomonadati</taxon>
        <taxon>Pseudomonadota</taxon>
        <taxon>Gammaproteobacteria</taxon>
        <taxon>Cellvibrionales</taxon>
        <taxon>Halieaceae</taxon>
        <taxon>Sediminihaliea</taxon>
    </lineage>
</organism>
<feature type="domain" description="Sulfatase-modifying factor enzyme-like" evidence="2">
    <location>
        <begin position="438"/>
        <end position="689"/>
    </location>
</feature>
<dbReference type="PANTHER" id="PTHR36194">
    <property type="entry name" value="S-LAYER-LIKE PROTEIN"/>
    <property type="match status" value="1"/>
</dbReference>
<dbReference type="Gene3D" id="3.90.1580.10">
    <property type="entry name" value="paralog of FGE (formylglycine-generating enzyme)"/>
    <property type="match status" value="1"/>
</dbReference>
<keyword evidence="1" id="KW-0472">Membrane</keyword>
<proteinExistence type="predicted"/>
<evidence type="ECO:0000256" key="1">
    <source>
        <dbReference type="SAM" id="Phobius"/>
    </source>
</evidence>
<keyword evidence="1" id="KW-0812">Transmembrane</keyword>
<dbReference type="Proteomes" id="UP000539350">
    <property type="component" value="Unassembled WGS sequence"/>
</dbReference>
<dbReference type="Pfam" id="PF08308">
    <property type="entry name" value="PEGA"/>
    <property type="match status" value="5"/>
</dbReference>
<feature type="domain" description="PEGA" evidence="3">
    <location>
        <begin position="198"/>
        <end position="259"/>
    </location>
</feature>
<keyword evidence="1" id="KW-1133">Transmembrane helix</keyword>
<feature type="domain" description="PEGA" evidence="3">
    <location>
        <begin position="341"/>
        <end position="406"/>
    </location>
</feature>
<evidence type="ECO:0000313" key="5">
    <source>
        <dbReference type="Proteomes" id="UP000539350"/>
    </source>
</evidence>
<feature type="transmembrane region" description="Helical" evidence="1">
    <location>
        <begin position="36"/>
        <end position="55"/>
    </location>
</feature>
<dbReference type="InterPro" id="IPR016187">
    <property type="entry name" value="CTDL_fold"/>
</dbReference>
<evidence type="ECO:0000259" key="2">
    <source>
        <dbReference type="Pfam" id="PF03781"/>
    </source>
</evidence>
<comment type="caution">
    <text evidence="4">The sequence shown here is derived from an EMBL/GenBank/DDBJ whole genome shotgun (WGS) entry which is preliminary data.</text>
</comment>
<protein>
    <submittedName>
        <fullName evidence="4">PEGA domain-containing protein</fullName>
    </submittedName>
</protein>
<sequence>MSSPLESDKNPITPAAFEPLADSAGKARQGPKKQPLRWVFGLCALLFLLLMAFLLSARSLQITVEATTAAELEINAFYLPFGKKRLLIRPGDYELRVSAEGYQPLKTMLKVTDQDSQSLRLELQPLPGRLTLNSRPEGAEVYIDGELIANSPLHDQPITAGQHELLVKAPRYQSWQQTLAVEGRNQSQALQIDLLPAWAMVKVNSLPEGASIKVNGEPIANTPAELELLQGRQRLELELPGFSTYQQTLEITAGEAQELGTIELEAAAGLLVLSSTPTGANVTLDGDFQGQTPITLELKPQQAQRLSLSRPGYRRHSETITMAAGEQSERQVSLQPQLGEVALQISPAAAQISINGKVIGRGNQNLSLPTYEHSVEVSLEGYATVRKRITPRSGIKQRLNVSLQTQQEAKVAALRPEITTSLGQTLKLFVPAHSPLSEFTMGASRRDPGRRANEVLHSVRLKRMFYIQSTEVTNGQFRQFLASHNSGQVDNNSLNRDQQPVVEVSWQQAAQFCNWLSKREGLPLFYREREGMVVGFNPKATGYRLPSEAEWAWAARVEGETLKTFTWGEDFPPSKAVENYADSTAAYVTGRVIQGYTDGYVVSAPVASFPANHNGLYDLGGNVSEWVHDVYSIPSANSATSTDPLGSQSGENYVIRGANWSLSKLSELRLSYRDYGQAARDDVGFRIARYAE</sequence>
<dbReference type="InterPro" id="IPR042095">
    <property type="entry name" value="SUMF_sf"/>
</dbReference>
<feature type="domain" description="PEGA" evidence="3">
    <location>
        <begin position="269"/>
        <end position="336"/>
    </location>
</feature>
<evidence type="ECO:0000313" key="4">
    <source>
        <dbReference type="EMBL" id="MBA6411657.1"/>
    </source>
</evidence>
<dbReference type="EMBL" id="JACFXU010000010">
    <property type="protein sequence ID" value="MBA6411657.1"/>
    <property type="molecule type" value="Genomic_DNA"/>
</dbReference>
<dbReference type="SUPFAM" id="SSF56436">
    <property type="entry name" value="C-type lectin-like"/>
    <property type="match status" value="1"/>
</dbReference>
<dbReference type="Pfam" id="PF03781">
    <property type="entry name" value="FGE-sulfatase"/>
    <property type="match status" value="1"/>
</dbReference>
<dbReference type="RefSeq" id="WP_182168520.1">
    <property type="nucleotide sequence ID" value="NZ_JACFXU010000010.1"/>
</dbReference>
<keyword evidence="5" id="KW-1185">Reference proteome</keyword>
<dbReference type="AlphaFoldDB" id="A0A7W2TTF2"/>
<accession>A0A7W2TTF2</accession>
<dbReference type="InterPro" id="IPR005532">
    <property type="entry name" value="SUMF_dom"/>
</dbReference>
<name>A0A7W2TTF2_9GAMM</name>
<feature type="domain" description="PEGA" evidence="3">
    <location>
        <begin position="129"/>
        <end position="194"/>
    </location>
</feature>
<gene>
    <name evidence="4" type="ORF">H2508_00795</name>
</gene>
<evidence type="ECO:0000259" key="3">
    <source>
        <dbReference type="Pfam" id="PF08308"/>
    </source>
</evidence>
<feature type="domain" description="PEGA" evidence="3">
    <location>
        <begin position="86"/>
        <end position="125"/>
    </location>
</feature>
<reference evidence="4 5" key="1">
    <citation type="submission" date="2020-07" db="EMBL/GenBank/DDBJ databases">
        <title>Halieaceae bacterium, F7430, whole genome shotgun sequencing project.</title>
        <authorList>
            <person name="Jiang S."/>
            <person name="Liu Z.W."/>
            <person name="Du Z.J."/>
        </authorList>
    </citation>
    <scope>NUCLEOTIDE SEQUENCE [LARGE SCALE GENOMIC DNA]</scope>
    <source>
        <strain evidence="4 5">F7430</strain>
    </source>
</reference>
<dbReference type="InterPro" id="IPR013229">
    <property type="entry name" value="PEGA"/>
</dbReference>